<dbReference type="EMBL" id="AEEI01000040">
    <property type="protein sequence ID" value="EFM01875.1"/>
    <property type="molecule type" value="Genomic_DNA"/>
</dbReference>
<comment type="caution">
    <text evidence="1">The sequence shown here is derived from an EMBL/GenBank/DDBJ whole genome shotgun (WGS) entry which is preliminary data.</text>
</comment>
<dbReference type="STRING" id="862515.HMPREF0658_1183"/>
<reference evidence="1" key="1">
    <citation type="submission" date="2010-07" db="EMBL/GenBank/DDBJ databases">
        <authorList>
            <person name="Muzny D."/>
            <person name="Qin X."/>
            <person name="Deng J."/>
            <person name="Jiang H."/>
            <person name="Liu Y."/>
            <person name="Qu J."/>
            <person name="Song X.-Z."/>
            <person name="Zhang L."/>
            <person name="Thornton R."/>
            <person name="Coyle M."/>
            <person name="Francisco L."/>
            <person name="Jackson L."/>
            <person name="Javaid M."/>
            <person name="Korchina V."/>
            <person name="Kovar C."/>
            <person name="Mata R."/>
            <person name="Mathew T."/>
            <person name="Ngo R."/>
            <person name="Nguyen L."/>
            <person name="Nguyen N."/>
            <person name="Okwuonu G."/>
            <person name="Ongeri F."/>
            <person name="Pham C."/>
            <person name="Simmons D."/>
            <person name="Wilczek-Boney K."/>
            <person name="Hale W."/>
            <person name="Jakkamsetti A."/>
            <person name="Pham P."/>
            <person name="Ruth R."/>
            <person name="San Lucas F."/>
            <person name="Warren J."/>
            <person name="Zhang J."/>
            <person name="Zhao Z."/>
            <person name="Zhou C."/>
            <person name="Zhu D."/>
            <person name="Lee S."/>
            <person name="Bess C."/>
            <person name="Blankenburg K."/>
            <person name="Forbes L."/>
            <person name="Fu Q."/>
            <person name="Gubbala S."/>
            <person name="Hirani K."/>
            <person name="Jayaseelan J.C."/>
            <person name="Lara F."/>
            <person name="Munidasa M."/>
            <person name="Palculict T."/>
            <person name="Patil S."/>
            <person name="Pu L.-L."/>
            <person name="Saada N."/>
            <person name="Tang L."/>
            <person name="Weissenberger G."/>
            <person name="Zhu Y."/>
            <person name="Hemphill L."/>
            <person name="Shang Y."/>
            <person name="Youmans B."/>
            <person name="Ayvaz T."/>
            <person name="Ross M."/>
            <person name="Santibanez J."/>
            <person name="Aqrawi P."/>
            <person name="Gross S."/>
            <person name="Joshi V."/>
            <person name="Fowler G."/>
            <person name="Nazareth L."/>
            <person name="Reid J."/>
            <person name="Worley K."/>
            <person name="Petrosino J."/>
            <person name="Highlander S."/>
            <person name="Gibbs R."/>
        </authorList>
    </citation>
    <scope>NUCLEOTIDE SEQUENCE [LARGE SCALE GENOMIC DNA]</scope>
    <source>
        <strain evidence="1">DSM 16973</strain>
    </source>
</reference>
<keyword evidence="2" id="KW-1185">Reference proteome</keyword>
<dbReference type="Proteomes" id="UP000004394">
    <property type="component" value="Unassembled WGS sequence"/>
</dbReference>
<dbReference type="RefSeq" id="WP_006949200.1">
    <property type="nucleotide sequence ID" value="NZ_GL397214.1"/>
</dbReference>
<gene>
    <name evidence="1" type="ORF">HMPREF0658_1183</name>
</gene>
<proteinExistence type="predicted"/>
<dbReference type="BioCyc" id="PMAR862515-HMP:GMOO-1202-MONOMER"/>
<accession>E0NSN2</accession>
<evidence type="ECO:0000313" key="1">
    <source>
        <dbReference type="EMBL" id="EFM01875.1"/>
    </source>
</evidence>
<dbReference type="HOGENOM" id="CLU_2586795_0_0_10"/>
<sequence>MVTYNGNKVKIEIKDDCPDFYVSKLAECLAGIIVGQKDDFFYLNQEHVNNALMFLRELLPDTNQVLRGYAKYKGKESIAN</sequence>
<organism evidence="1 2">
    <name type="scientific">Hoylesella marshii DSM 16973 = JCM 13450</name>
    <dbReference type="NCBI Taxonomy" id="862515"/>
    <lineage>
        <taxon>Bacteria</taxon>
        <taxon>Pseudomonadati</taxon>
        <taxon>Bacteroidota</taxon>
        <taxon>Bacteroidia</taxon>
        <taxon>Bacteroidales</taxon>
        <taxon>Prevotellaceae</taxon>
        <taxon>Hoylesella</taxon>
    </lineage>
</organism>
<evidence type="ECO:0000313" key="2">
    <source>
        <dbReference type="Proteomes" id="UP000004394"/>
    </source>
</evidence>
<dbReference type="AlphaFoldDB" id="E0NSN2"/>
<name>E0NSN2_9BACT</name>
<protein>
    <submittedName>
        <fullName evidence="1">Uncharacterized protein</fullName>
    </submittedName>
</protein>